<feature type="compositionally biased region" description="Polar residues" evidence="1">
    <location>
        <begin position="295"/>
        <end position="318"/>
    </location>
</feature>
<reference evidence="2 3" key="1">
    <citation type="journal article" date="2024" name="Science">
        <title>Giant polyketide synthase enzymes in the biosynthesis of giant marine polyether toxins.</title>
        <authorList>
            <person name="Fallon T.R."/>
            <person name="Shende V.V."/>
            <person name="Wierzbicki I.H."/>
            <person name="Pendleton A.L."/>
            <person name="Watervoot N.F."/>
            <person name="Auber R.P."/>
            <person name="Gonzalez D.J."/>
            <person name="Wisecaver J.H."/>
            <person name="Moore B.S."/>
        </authorList>
    </citation>
    <scope>NUCLEOTIDE SEQUENCE [LARGE SCALE GENOMIC DNA]</scope>
    <source>
        <strain evidence="2 3">12B1</strain>
    </source>
</reference>
<organism evidence="2 3">
    <name type="scientific">Prymnesium parvum</name>
    <name type="common">Toxic golden alga</name>
    <dbReference type="NCBI Taxonomy" id="97485"/>
    <lineage>
        <taxon>Eukaryota</taxon>
        <taxon>Haptista</taxon>
        <taxon>Haptophyta</taxon>
        <taxon>Prymnesiophyceae</taxon>
        <taxon>Prymnesiales</taxon>
        <taxon>Prymnesiaceae</taxon>
        <taxon>Prymnesium</taxon>
    </lineage>
</organism>
<evidence type="ECO:0000313" key="2">
    <source>
        <dbReference type="EMBL" id="KAL1512081.1"/>
    </source>
</evidence>
<evidence type="ECO:0000256" key="1">
    <source>
        <dbReference type="SAM" id="MobiDB-lite"/>
    </source>
</evidence>
<comment type="caution">
    <text evidence="2">The sequence shown here is derived from an EMBL/GenBank/DDBJ whole genome shotgun (WGS) entry which is preliminary data.</text>
</comment>
<proteinExistence type="predicted"/>
<protein>
    <recommendedName>
        <fullName evidence="4">Mediator of RNA polymerase II transcription subunit 4</fullName>
    </recommendedName>
</protein>
<evidence type="ECO:0008006" key="4">
    <source>
        <dbReference type="Google" id="ProtNLM"/>
    </source>
</evidence>
<evidence type="ECO:0000313" key="3">
    <source>
        <dbReference type="Proteomes" id="UP001515480"/>
    </source>
</evidence>
<accession>A0AB34J5Q3</accession>
<dbReference type="EMBL" id="JBGBPQ010000013">
    <property type="protein sequence ID" value="KAL1512081.1"/>
    <property type="molecule type" value="Genomic_DNA"/>
</dbReference>
<dbReference type="Proteomes" id="UP001515480">
    <property type="component" value="Unassembled WGS sequence"/>
</dbReference>
<name>A0AB34J5Q3_PRYPA</name>
<feature type="region of interest" description="Disordered" evidence="1">
    <location>
        <begin position="174"/>
        <end position="194"/>
    </location>
</feature>
<keyword evidence="3" id="KW-1185">Reference proteome</keyword>
<sequence>MLGISAASGPVRHAFHPDSPASLALDRSADEVMHSIIAQHLLASELGLLESTIARISASPSSAERLMRQEISAMQAQTLADVRHLEVTLQAARCEHTAADTALQSALQVAEQLLRSAAGSLFVAQDQLLQRGGEAPRADPASIQDGSRQSWAVALTAALQHSLDSLADGAVATGAAPAAPPPAAARGEAAPPPAHGKHLVFKPTPEGLRLVQAPPLQLQPAATPINTPAPFEPHASGRRSPPPTPAGVVREQYAHGWQSAGRHSPPLTPAKAQEARALPEHPVPFQAPAPFLPSATHSEGSSARDPVNSTAPSSLGMD</sequence>
<dbReference type="AlphaFoldDB" id="A0AB34J5Q3"/>
<feature type="compositionally biased region" description="Pro residues" evidence="1">
    <location>
        <begin position="281"/>
        <end position="291"/>
    </location>
</feature>
<feature type="region of interest" description="Disordered" evidence="1">
    <location>
        <begin position="220"/>
        <end position="318"/>
    </location>
</feature>
<gene>
    <name evidence="2" type="ORF">AB1Y20_005353</name>
</gene>